<comment type="caution">
    <text evidence="1">The sequence shown here is derived from an EMBL/GenBank/DDBJ whole genome shotgun (WGS) entry which is preliminary data.</text>
</comment>
<evidence type="ECO:0000313" key="1">
    <source>
        <dbReference type="EMBL" id="GIQ69103.1"/>
    </source>
</evidence>
<dbReference type="InterPro" id="IPR052023">
    <property type="entry name" value="Histidine_kinase_KdpD"/>
</dbReference>
<sequence>MAQMLDCPLYILTVDPLPEDELDIEKSHYISKWEELAKEHGAEEFIVKYNEKRPIAKVIGEVVKQKHITQIVLGQTAQSRWREITKGSFINVLLHEIPFIDLHIVSVSRELKNQDGFYEKGIRAYLIKDSKGYKLTFVHTPQDVHEGIFFKEIGTDFNNGIFKFMKDNQMIEVHVKEDYVTDLE</sequence>
<dbReference type="GO" id="GO:0005886">
    <property type="term" value="C:plasma membrane"/>
    <property type="evidence" value="ECO:0007669"/>
    <property type="project" value="TreeGrafter"/>
</dbReference>
<dbReference type="SUPFAM" id="SSF52402">
    <property type="entry name" value="Adenine nucleotide alpha hydrolases-like"/>
    <property type="match status" value="1"/>
</dbReference>
<dbReference type="PANTHER" id="PTHR45569">
    <property type="entry name" value="SENSOR PROTEIN KDPD"/>
    <property type="match status" value="1"/>
</dbReference>
<proteinExistence type="predicted"/>
<keyword evidence="2" id="KW-1185">Reference proteome</keyword>
<reference evidence="1" key="1">
    <citation type="submission" date="2021-04" db="EMBL/GenBank/DDBJ databases">
        <title>Draft genome sequence of Xylanibacillus composti strain K13.</title>
        <authorList>
            <person name="Uke A."/>
            <person name="Chhe C."/>
            <person name="Baramee S."/>
            <person name="Kosugi A."/>
        </authorList>
    </citation>
    <scope>NUCLEOTIDE SEQUENCE</scope>
    <source>
        <strain evidence="1">K13</strain>
    </source>
</reference>
<evidence type="ECO:0000313" key="2">
    <source>
        <dbReference type="Proteomes" id="UP000677918"/>
    </source>
</evidence>
<dbReference type="GO" id="GO:0000155">
    <property type="term" value="F:phosphorelay sensor kinase activity"/>
    <property type="evidence" value="ECO:0007669"/>
    <property type="project" value="TreeGrafter"/>
</dbReference>
<gene>
    <name evidence="1" type="ORF">XYCOK13_19270</name>
</gene>
<evidence type="ECO:0008006" key="3">
    <source>
        <dbReference type="Google" id="ProtNLM"/>
    </source>
</evidence>
<dbReference type="PANTHER" id="PTHR45569:SF1">
    <property type="entry name" value="SENSOR PROTEIN KDPD"/>
    <property type="match status" value="1"/>
</dbReference>
<dbReference type="Proteomes" id="UP000677918">
    <property type="component" value="Unassembled WGS sequence"/>
</dbReference>
<protein>
    <recommendedName>
        <fullName evidence="3">Histidine kinase</fullName>
    </recommendedName>
</protein>
<dbReference type="EMBL" id="BOVK01000024">
    <property type="protein sequence ID" value="GIQ69103.1"/>
    <property type="molecule type" value="Genomic_DNA"/>
</dbReference>
<name>A0A8J4H1B6_9BACL</name>
<dbReference type="Gene3D" id="3.40.50.620">
    <property type="entry name" value="HUPs"/>
    <property type="match status" value="1"/>
</dbReference>
<dbReference type="InterPro" id="IPR014729">
    <property type="entry name" value="Rossmann-like_a/b/a_fold"/>
</dbReference>
<dbReference type="AlphaFoldDB" id="A0A8J4H1B6"/>
<organism evidence="1 2">
    <name type="scientific">Xylanibacillus composti</name>
    <dbReference type="NCBI Taxonomy" id="1572762"/>
    <lineage>
        <taxon>Bacteria</taxon>
        <taxon>Bacillati</taxon>
        <taxon>Bacillota</taxon>
        <taxon>Bacilli</taxon>
        <taxon>Bacillales</taxon>
        <taxon>Paenibacillaceae</taxon>
        <taxon>Xylanibacillus</taxon>
    </lineage>
</organism>
<accession>A0A8J4H1B6</accession>